<comment type="caution">
    <text evidence="10">The sequence shown here is derived from an EMBL/GenBank/DDBJ whole genome shotgun (WGS) entry which is preliminary data.</text>
</comment>
<dbReference type="SUPFAM" id="SSF52540">
    <property type="entry name" value="P-loop containing nucleoside triphosphate hydrolases"/>
    <property type="match status" value="2"/>
</dbReference>
<evidence type="ECO:0000313" key="10">
    <source>
        <dbReference type="EMBL" id="KKM03144.1"/>
    </source>
</evidence>
<dbReference type="NCBIfam" id="NF008168">
    <property type="entry name" value="PRK10917.2-2"/>
    <property type="match status" value="1"/>
</dbReference>
<feature type="domain" description="Helicase ATP-binding" evidence="8">
    <location>
        <begin position="106"/>
        <end position="262"/>
    </location>
</feature>
<evidence type="ECO:0000256" key="3">
    <source>
        <dbReference type="ARBA" id="ARBA00022801"/>
    </source>
</evidence>
<dbReference type="InterPro" id="IPR001650">
    <property type="entry name" value="Helicase_C-like"/>
</dbReference>
<dbReference type="InterPro" id="IPR045562">
    <property type="entry name" value="RecG_dom3_C"/>
</dbReference>
<evidence type="ECO:0000256" key="2">
    <source>
        <dbReference type="ARBA" id="ARBA00022763"/>
    </source>
</evidence>
<evidence type="ECO:0000256" key="6">
    <source>
        <dbReference type="ARBA" id="ARBA00023125"/>
    </source>
</evidence>
<organism evidence="10">
    <name type="scientific">marine sediment metagenome</name>
    <dbReference type="NCBI Taxonomy" id="412755"/>
    <lineage>
        <taxon>unclassified sequences</taxon>
        <taxon>metagenomes</taxon>
        <taxon>ecological metagenomes</taxon>
    </lineage>
</organism>
<dbReference type="GO" id="GO:0003677">
    <property type="term" value="F:DNA binding"/>
    <property type="evidence" value="ECO:0007669"/>
    <property type="project" value="UniProtKB-KW"/>
</dbReference>
<evidence type="ECO:0000256" key="5">
    <source>
        <dbReference type="ARBA" id="ARBA00022840"/>
    </source>
</evidence>
<keyword evidence="5" id="KW-0067">ATP-binding</keyword>
<dbReference type="InterPro" id="IPR027417">
    <property type="entry name" value="P-loop_NTPase"/>
</dbReference>
<evidence type="ECO:0000259" key="9">
    <source>
        <dbReference type="PROSITE" id="PS51194"/>
    </source>
</evidence>
<keyword evidence="6" id="KW-0238">DNA-binding</keyword>
<dbReference type="Pfam" id="PF00270">
    <property type="entry name" value="DEAD"/>
    <property type="match status" value="1"/>
</dbReference>
<evidence type="ECO:0008006" key="11">
    <source>
        <dbReference type="Google" id="ProtNLM"/>
    </source>
</evidence>
<gene>
    <name evidence="10" type="ORF">LCGC14_1777390</name>
</gene>
<feature type="domain" description="Helicase C-terminal" evidence="9">
    <location>
        <begin position="281"/>
        <end position="446"/>
    </location>
</feature>
<keyword evidence="4" id="KW-0347">Helicase</keyword>
<reference evidence="10" key="1">
    <citation type="journal article" date="2015" name="Nature">
        <title>Complex archaea that bridge the gap between prokaryotes and eukaryotes.</title>
        <authorList>
            <person name="Spang A."/>
            <person name="Saw J.H."/>
            <person name="Jorgensen S.L."/>
            <person name="Zaremba-Niedzwiedzka K."/>
            <person name="Martijn J."/>
            <person name="Lind A.E."/>
            <person name="van Eijk R."/>
            <person name="Schleper C."/>
            <person name="Guy L."/>
            <person name="Ettema T.J."/>
        </authorList>
    </citation>
    <scope>NUCLEOTIDE SEQUENCE</scope>
</reference>
<dbReference type="InterPro" id="IPR047112">
    <property type="entry name" value="RecG/Mfd"/>
</dbReference>
<dbReference type="InterPro" id="IPR014001">
    <property type="entry name" value="Helicase_ATP-bd"/>
</dbReference>
<keyword evidence="3" id="KW-0378">Hydrolase</keyword>
<dbReference type="AlphaFoldDB" id="A0A0F9GWJ7"/>
<dbReference type="GO" id="GO:0006281">
    <property type="term" value="P:DNA repair"/>
    <property type="evidence" value="ECO:0007669"/>
    <property type="project" value="UniProtKB-KW"/>
</dbReference>
<dbReference type="CDD" id="cd17992">
    <property type="entry name" value="DEXHc_RecG"/>
    <property type="match status" value="1"/>
</dbReference>
<evidence type="ECO:0000256" key="7">
    <source>
        <dbReference type="ARBA" id="ARBA00023204"/>
    </source>
</evidence>
<name>A0A0F9GWJ7_9ZZZZ</name>
<evidence type="ECO:0000256" key="4">
    <source>
        <dbReference type="ARBA" id="ARBA00022806"/>
    </source>
</evidence>
<keyword evidence="1" id="KW-0547">Nucleotide-binding</keyword>
<accession>A0A0F9GWJ7</accession>
<evidence type="ECO:0000256" key="1">
    <source>
        <dbReference type="ARBA" id="ARBA00022741"/>
    </source>
</evidence>
<feature type="non-terminal residue" evidence="10">
    <location>
        <position position="1"/>
    </location>
</feature>
<dbReference type="PROSITE" id="PS51192">
    <property type="entry name" value="HELICASE_ATP_BIND_1"/>
    <property type="match status" value="1"/>
</dbReference>
<dbReference type="SMART" id="SM00490">
    <property type="entry name" value="HELICc"/>
    <property type="match status" value="1"/>
</dbReference>
<keyword evidence="2" id="KW-0227">DNA damage</keyword>
<dbReference type="GO" id="GO:0016787">
    <property type="term" value="F:hydrolase activity"/>
    <property type="evidence" value="ECO:0007669"/>
    <property type="project" value="UniProtKB-KW"/>
</dbReference>
<dbReference type="EMBL" id="LAZR01016754">
    <property type="protein sequence ID" value="KKM03144.1"/>
    <property type="molecule type" value="Genomic_DNA"/>
</dbReference>
<dbReference type="Pfam" id="PF00271">
    <property type="entry name" value="Helicase_C"/>
    <property type="match status" value="1"/>
</dbReference>
<evidence type="ECO:0000259" key="8">
    <source>
        <dbReference type="PROSITE" id="PS51192"/>
    </source>
</evidence>
<keyword evidence="7" id="KW-0234">DNA repair</keyword>
<proteinExistence type="predicted"/>
<dbReference type="GO" id="GO:0005524">
    <property type="term" value="F:ATP binding"/>
    <property type="evidence" value="ECO:0007669"/>
    <property type="project" value="UniProtKB-KW"/>
</dbReference>
<dbReference type="GO" id="GO:0003678">
    <property type="term" value="F:DNA helicase activity"/>
    <property type="evidence" value="ECO:0007669"/>
    <property type="project" value="TreeGrafter"/>
</dbReference>
<protein>
    <recommendedName>
        <fullName evidence="11">ATP-dependent DNA helicase RecG</fullName>
    </recommendedName>
</protein>
<dbReference type="PANTHER" id="PTHR47964">
    <property type="entry name" value="ATP-DEPENDENT DNA HELICASE HOMOLOG RECG, CHLOROPLASTIC"/>
    <property type="match status" value="1"/>
</dbReference>
<dbReference type="InterPro" id="IPR011545">
    <property type="entry name" value="DEAD/DEAH_box_helicase_dom"/>
</dbReference>
<dbReference type="PANTHER" id="PTHR47964:SF1">
    <property type="entry name" value="ATP-DEPENDENT DNA HELICASE HOMOLOG RECG, CHLOROPLASTIC"/>
    <property type="match status" value="1"/>
</dbReference>
<dbReference type="Pfam" id="PF19833">
    <property type="entry name" value="RecG_dom3_C"/>
    <property type="match status" value="1"/>
</dbReference>
<dbReference type="Gene3D" id="3.40.50.300">
    <property type="entry name" value="P-loop containing nucleotide triphosphate hydrolases"/>
    <property type="match status" value="2"/>
</dbReference>
<sequence length="512" mass="56311">DEIPSDILKRARLPGLLESVKAVHEPPKDADLGAMNRMATPWQRRLIFGEFFMLEAGLAVLRRGKAAESGNSFKPVEGGLVDRLARALPFKLTRAQDRVLKDIFDDMAGASPMNRLLQGDVGSGKTIVALMAMLRAVENGHQAVLMAPTEILAAQHYITLHKMVEELGVEIVLLTSASKDGLEDIAGGAAMIAVGTHALIQKGVEFKRLGMVVVDEQHRFGVMQRAELKKKAHNPDILIMTATPIPRTLSLTLYGDLDYSVIDELPPGRLPVATTRHMPDEKPRVYEGIREEVGSGGQVYVVYPLIEETENSDLKSAVIGREALVRMYPDVRVEMVHGRMSAQDKEEVMPGFKAGVIDILVSTTVIEVGVDVPNASLMVIVNSERFGLAQLHQLRGRVGRGRRASRCMLLVGGPTGEDASRRLEIMCETGDGFRVAEVDLEIRGPGEFLGTKQSGMPDLKVANIMRDAAVLDMARREAFALVDREPEMEGHPEFRKELERFWRGKVELFGTG</sequence>
<dbReference type="PROSITE" id="PS51194">
    <property type="entry name" value="HELICASE_CTER"/>
    <property type="match status" value="1"/>
</dbReference>
<dbReference type="SMART" id="SM00487">
    <property type="entry name" value="DEXDc"/>
    <property type="match status" value="1"/>
</dbReference>